<reference evidence="2 3" key="1">
    <citation type="submission" date="2016-11" db="EMBL/GenBank/DDBJ databases">
        <authorList>
            <person name="Jaros S."/>
            <person name="Januszkiewicz K."/>
            <person name="Wedrychowicz H."/>
        </authorList>
    </citation>
    <scope>NUCLEOTIDE SEQUENCE [LARGE SCALE GENOMIC DNA]</scope>
    <source>
        <strain evidence="2 3">DSM 18119</strain>
    </source>
</reference>
<dbReference type="Proteomes" id="UP000184048">
    <property type="component" value="Unassembled WGS sequence"/>
</dbReference>
<evidence type="ECO:0000313" key="3">
    <source>
        <dbReference type="Proteomes" id="UP000184048"/>
    </source>
</evidence>
<dbReference type="InterPro" id="IPR029063">
    <property type="entry name" value="SAM-dependent_MTases_sf"/>
</dbReference>
<evidence type="ECO:0000259" key="1">
    <source>
        <dbReference type="Pfam" id="PF08241"/>
    </source>
</evidence>
<dbReference type="Pfam" id="PF08241">
    <property type="entry name" value="Methyltransf_11"/>
    <property type="match status" value="1"/>
</dbReference>
<dbReference type="CDD" id="cd02440">
    <property type="entry name" value="AdoMet_MTases"/>
    <property type="match status" value="1"/>
</dbReference>
<dbReference type="RefSeq" id="WP_072835157.1">
    <property type="nucleotide sequence ID" value="NZ_FQUU01000007.1"/>
</dbReference>
<dbReference type="InterPro" id="IPR013216">
    <property type="entry name" value="Methyltransf_11"/>
</dbReference>
<dbReference type="PANTHER" id="PTHR45180:SF1">
    <property type="entry name" value="OS01G0307686 PROTEIN"/>
    <property type="match status" value="1"/>
</dbReference>
<keyword evidence="2" id="KW-0489">Methyltransferase</keyword>
<gene>
    <name evidence="2" type="ORF">SAMN02745131_01956</name>
</gene>
<dbReference type="EMBL" id="FQUU01000007">
    <property type="protein sequence ID" value="SHF17825.1"/>
    <property type="molecule type" value="Genomic_DNA"/>
</dbReference>
<feature type="domain" description="Methyltransferase type 11" evidence="1">
    <location>
        <begin position="41"/>
        <end position="128"/>
    </location>
</feature>
<organism evidence="2 3">
    <name type="scientific">Flavisolibacter ginsengisoli DSM 18119</name>
    <dbReference type="NCBI Taxonomy" id="1121884"/>
    <lineage>
        <taxon>Bacteria</taxon>
        <taxon>Pseudomonadati</taxon>
        <taxon>Bacteroidota</taxon>
        <taxon>Chitinophagia</taxon>
        <taxon>Chitinophagales</taxon>
        <taxon>Chitinophagaceae</taxon>
        <taxon>Flavisolibacter</taxon>
    </lineage>
</organism>
<keyword evidence="3" id="KW-1185">Reference proteome</keyword>
<dbReference type="SUPFAM" id="SSF53335">
    <property type="entry name" value="S-adenosyl-L-methionine-dependent methyltransferases"/>
    <property type="match status" value="1"/>
</dbReference>
<dbReference type="GO" id="GO:0032259">
    <property type="term" value="P:methylation"/>
    <property type="evidence" value="ECO:0007669"/>
    <property type="project" value="UniProtKB-KW"/>
</dbReference>
<dbReference type="PANTHER" id="PTHR45180">
    <property type="entry name" value="OS01G0307686 PROTEIN"/>
    <property type="match status" value="1"/>
</dbReference>
<dbReference type="GO" id="GO:0008757">
    <property type="term" value="F:S-adenosylmethionine-dependent methyltransferase activity"/>
    <property type="evidence" value="ECO:0007669"/>
    <property type="project" value="InterPro"/>
</dbReference>
<dbReference type="AlphaFoldDB" id="A0A1M4ZIM8"/>
<proteinExistence type="predicted"/>
<dbReference type="Gene3D" id="3.40.50.150">
    <property type="entry name" value="Vaccinia Virus protein VP39"/>
    <property type="match status" value="1"/>
</dbReference>
<accession>A0A1M4ZIM8</accession>
<dbReference type="STRING" id="1121884.SAMN02745131_01956"/>
<sequence length="253" mass="28862">MQFKDHFSKQAGIYSKYRPGYPEELYSYLSSLSASHELAWDCGTGNGQAAIGLASHFKKVIGTDPSSEQINYAFIKENVEYRVEKAEQTSLPDSSADLVTIANALHWFDFDQFYPEVKRILKPGGVIAAWAYVPPTISPEIDPFIHHFHDVELDDYWIAENRYAEAGYKTIPFPFPEIQAPAFQSKKEMTLFDFREYLCTWSAVQRFMNTNHYDPTEAFISKLLPAWGDPLSVKEVSWDLVLKIGVNKNGANR</sequence>
<name>A0A1M4ZIM8_9BACT</name>
<dbReference type="OrthoDB" id="9797252at2"/>
<keyword evidence="2" id="KW-0808">Transferase</keyword>
<protein>
    <submittedName>
        <fullName evidence="2">Methyltransferase domain-containing protein</fullName>
    </submittedName>
</protein>
<evidence type="ECO:0000313" key="2">
    <source>
        <dbReference type="EMBL" id="SHF17825.1"/>
    </source>
</evidence>